<feature type="compositionally biased region" description="Basic and acidic residues" evidence="6">
    <location>
        <begin position="63"/>
        <end position="86"/>
    </location>
</feature>
<feature type="compositionally biased region" description="Basic and acidic residues" evidence="6">
    <location>
        <begin position="12"/>
        <end position="26"/>
    </location>
</feature>
<feature type="compositionally biased region" description="Basic and acidic residues" evidence="6">
    <location>
        <begin position="116"/>
        <end position="126"/>
    </location>
</feature>
<keyword evidence="3" id="KW-0175">Coiled coil</keyword>
<dbReference type="PANTHER" id="PTHR11089">
    <property type="entry name" value="GTP-BINDING PROTEIN-RELATED"/>
    <property type="match status" value="1"/>
</dbReference>
<comment type="caution">
    <text evidence="8">The sequence shown here is derived from an EMBL/GenBank/DDBJ whole genome shotgun (WGS) entry which is preliminary data.</text>
</comment>
<feature type="compositionally biased region" description="Basic residues" evidence="6">
    <location>
        <begin position="1"/>
        <end position="11"/>
    </location>
</feature>
<evidence type="ECO:0000313" key="9">
    <source>
        <dbReference type="Proteomes" id="UP000693970"/>
    </source>
</evidence>
<dbReference type="PROSITE" id="PS51721">
    <property type="entry name" value="G_CP"/>
    <property type="match status" value="1"/>
</dbReference>
<evidence type="ECO:0000256" key="6">
    <source>
        <dbReference type="SAM" id="MobiDB-lite"/>
    </source>
</evidence>
<feature type="region of interest" description="Disordered" evidence="6">
    <location>
        <begin position="116"/>
        <end position="147"/>
    </location>
</feature>
<dbReference type="Pfam" id="PF01926">
    <property type="entry name" value="MMR_HSR1"/>
    <property type="match status" value="1"/>
</dbReference>
<dbReference type="InterPro" id="IPR006073">
    <property type="entry name" value="GTP-bd"/>
</dbReference>
<keyword evidence="4" id="KW-0342">GTP-binding</keyword>
<reference evidence="8" key="1">
    <citation type="journal article" date="2021" name="Sci. Rep.">
        <title>Diploid genomic architecture of Nitzschia inconspicua, an elite biomass production diatom.</title>
        <authorList>
            <person name="Oliver A."/>
            <person name="Podell S."/>
            <person name="Pinowska A."/>
            <person name="Traller J.C."/>
            <person name="Smith S.R."/>
            <person name="McClure R."/>
            <person name="Beliaev A."/>
            <person name="Bohutskyi P."/>
            <person name="Hill E.A."/>
            <person name="Rabines A."/>
            <person name="Zheng H."/>
            <person name="Allen L.Z."/>
            <person name="Kuo A."/>
            <person name="Grigoriev I.V."/>
            <person name="Allen A.E."/>
            <person name="Hazlebeck D."/>
            <person name="Allen E.E."/>
        </authorList>
    </citation>
    <scope>NUCLEOTIDE SEQUENCE</scope>
    <source>
        <strain evidence="8">Hildebrandi</strain>
    </source>
</reference>
<reference evidence="8" key="2">
    <citation type="submission" date="2021-04" db="EMBL/GenBank/DDBJ databases">
        <authorList>
            <person name="Podell S."/>
        </authorList>
    </citation>
    <scope>NUCLEOTIDE SEQUENCE</scope>
    <source>
        <strain evidence="8">Hildebrandi</strain>
    </source>
</reference>
<dbReference type="EMBL" id="JAGRRH010000013">
    <property type="protein sequence ID" value="KAG7360247.1"/>
    <property type="molecule type" value="Genomic_DNA"/>
</dbReference>
<evidence type="ECO:0000259" key="7">
    <source>
        <dbReference type="PROSITE" id="PS51721"/>
    </source>
</evidence>
<dbReference type="AlphaFoldDB" id="A0A9K3LDT8"/>
<evidence type="ECO:0000256" key="5">
    <source>
        <dbReference type="ARBA" id="ARBA00023242"/>
    </source>
</evidence>
<dbReference type="InterPro" id="IPR014813">
    <property type="entry name" value="Gnl3_N_dom"/>
</dbReference>
<dbReference type="FunFam" id="1.10.1580.10:FF:000002">
    <property type="entry name" value="Guanine nucleotide-binding protein-like 3 (nucleolar)-like"/>
    <property type="match status" value="1"/>
</dbReference>
<dbReference type="InterPro" id="IPR050755">
    <property type="entry name" value="TRAFAC_YlqF/YawG_RiboMat"/>
</dbReference>
<gene>
    <name evidence="8" type="ORF">IV203_035346</name>
</gene>
<evidence type="ECO:0000256" key="1">
    <source>
        <dbReference type="ARBA" id="ARBA00004123"/>
    </source>
</evidence>
<dbReference type="GO" id="GO:0005730">
    <property type="term" value="C:nucleolus"/>
    <property type="evidence" value="ECO:0007669"/>
    <property type="project" value="TreeGrafter"/>
</dbReference>
<accession>A0A9K3LDT8</accession>
<comment type="subcellular location">
    <subcellularLocation>
        <location evidence="1">Nucleus</location>
    </subcellularLocation>
</comment>
<dbReference type="Pfam" id="PF08701">
    <property type="entry name" value="GN3L_Grn1"/>
    <property type="match status" value="1"/>
</dbReference>
<dbReference type="PANTHER" id="PTHR11089:SF30">
    <property type="entry name" value="GUANINE NUCLEOTIDE-BINDING PROTEIN-LIKE 3 HOMOLOG"/>
    <property type="match status" value="1"/>
</dbReference>
<keyword evidence="9" id="KW-1185">Reference proteome</keyword>
<dbReference type="CDD" id="cd04178">
    <property type="entry name" value="Nucleostemin_like"/>
    <property type="match status" value="1"/>
</dbReference>
<dbReference type="Proteomes" id="UP000693970">
    <property type="component" value="Unassembled WGS sequence"/>
</dbReference>
<dbReference type="InterPro" id="IPR030378">
    <property type="entry name" value="G_CP_dom"/>
</dbReference>
<dbReference type="OrthoDB" id="10266128at2759"/>
<keyword evidence="2" id="KW-0547">Nucleotide-binding</keyword>
<evidence type="ECO:0000256" key="2">
    <source>
        <dbReference type="ARBA" id="ARBA00022741"/>
    </source>
</evidence>
<dbReference type="GO" id="GO:0005525">
    <property type="term" value="F:GTP binding"/>
    <property type="evidence" value="ECO:0007669"/>
    <property type="project" value="UniProtKB-KW"/>
</dbReference>
<organism evidence="8 9">
    <name type="scientific">Nitzschia inconspicua</name>
    <dbReference type="NCBI Taxonomy" id="303405"/>
    <lineage>
        <taxon>Eukaryota</taxon>
        <taxon>Sar</taxon>
        <taxon>Stramenopiles</taxon>
        <taxon>Ochrophyta</taxon>
        <taxon>Bacillariophyta</taxon>
        <taxon>Bacillariophyceae</taxon>
        <taxon>Bacillariophycidae</taxon>
        <taxon>Bacillariales</taxon>
        <taxon>Bacillariaceae</taxon>
        <taxon>Nitzschia</taxon>
    </lineage>
</organism>
<feature type="domain" description="CP-type G" evidence="7">
    <location>
        <begin position="153"/>
        <end position="333"/>
    </location>
</feature>
<feature type="region of interest" description="Disordered" evidence="6">
    <location>
        <begin position="492"/>
        <end position="539"/>
    </location>
</feature>
<keyword evidence="5" id="KW-0539">Nucleus</keyword>
<evidence type="ECO:0000313" key="8">
    <source>
        <dbReference type="EMBL" id="KAG7360247.1"/>
    </source>
</evidence>
<feature type="region of interest" description="Disordered" evidence="6">
    <location>
        <begin position="1"/>
        <end position="86"/>
    </location>
</feature>
<feature type="compositionally biased region" description="Acidic residues" evidence="6">
    <location>
        <begin position="496"/>
        <end position="521"/>
    </location>
</feature>
<protein>
    <submittedName>
        <fullName evidence="8">GNL3L/Grn1 putative GTPase</fullName>
    </submittedName>
</protein>
<evidence type="ECO:0000256" key="4">
    <source>
        <dbReference type="ARBA" id="ARBA00023134"/>
    </source>
</evidence>
<sequence length="539" mass="59928">MVKKKGKSKRTTLKDKYKIQRRVAETHRKRKKEAKRDAKNGTGKVNHQKRDPGIPNSWPFKQDLLKDIQRARERQQQQQQEQKDKRKEELRLFREHQEQGGSCRTVEELMARATQDRQAFDAKQTDGTEGNDDTTDRSDGKVAAGQQSRRAYLRELKKVVDTADVLLQVLDARDPIGSRIHQTLEDVILSKADKRMVLVLNKIDLVPKEVVGRWLTVLRRSHPTIAIKASKDLGASTGDEADATNSSMPVGMDGLLQLLKNYARTGGVGGKSKTTIVVGVIGYPNVGKSSIINALKRSRAVGVSARPGFTTSMQEVVLDRNVRLLDSPGVVFDDNTALLGNCVDAESIEDPIPPVDALLRRCNPQSLIMTYNIPAFPQGDTMMFLAMVAKSYGRVLKGGIPDKLGAARAVLKDWNQGKIPYYTVPPRDAEPDVSKGGAVIVSSFGAEFDLSKYDYQVLNSLKESDEMDFVQLENEGDSSAVAQESRVLANYLNKEGDDDSDEDMSDDEDGEDDDDEMEEENFASRSKLAQAEDFDFSTM</sequence>
<name>A0A9K3LDT8_9STRA</name>
<proteinExistence type="predicted"/>
<evidence type="ECO:0000256" key="3">
    <source>
        <dbReference type="ARBA" id="ARBA00023054"/>
    </source>
</evidence>